<keyword evidence="2" id="KW-1185">Reference proteome</keyword>
<reference evidence="1 2" key="1">
    <citation type="journal article" date="2018" name="Biotechnol. Biofuels">
        <title>Integrative visual omics of the white-rot fungus Polyporus brumalis exposes the biotechnological potential of its oxidative enzymes for delignifying raw plant biomass.</title>
        <authorList>
            <person name="Miyauchi S."/>
            <person name="Rancon A."/>
            <person name="Drula E."/>
            <person name="Hage H."/>
            <person name="Chaduli D."/>
            <person name="Favel A."/>
            <person name="Grisel S."/>
            <person name="Henrissat B."/>
            <person name="Herpoel-Gimbert I."/>
            <person name="Ruiz-Duenas F.J."/>
            <person name="Chevret D."/>
            <person name="Hainaut M."/>
            <person name="Lin J."/>
            <person name="Wang M."/>
            <person name="Pangilinan J."/>
            <person name="Lipzen A."/>
            <person name="Lesage-Meessen L."/>
            <person name="Navarro D."/>
            <person name="Riley R."/>
            <person name="Grigoriev I.V."/>
            <person name="Zhou S."/>
            <person name="Raouche S."/>
            <person name="Rosso M.N."/>
        </authorList>
    </citation>
    <scope>NUCLEOTIDE SEQUENCE [LARGE SCALE GENOMIC DNA]</scope>
    <source>
        <strain evidence="1 2">BRFM 1820</strain>
    </source>
</reference>
<accession>A0A371DES0</accession>
<organism evidence="1 2">
    <name type="scientific">Lentinus brumalis</name>
    <dbReference type="NCBI Taxonomy" id="2498619"/>
    <lineage>
        <taxon>Eukaryota</taxon>
        <taxon>Fungi</taxon>
        <taxon>Dikarya</taxon>
        <taxon>Basidiomycota</taxon>
        <taxon>Agaricomycotina</taxon>
        <taxon>Agaricomycetes</taxon>
        <taxon>Polyporales</taxon>
        <taxon>Polyporaceae</taxon>
        <taxon>Lentinus</taxon>
    </lineage>
</organism>
<gene>
    <name evidence="1" type="ORF">OH76DRAFT_1401812</name>
</gene>
<name>A0A371DES0_9APHY</name>
<protein>
    <submittedName>
        <fullName evidence="1">Uncharacterized protein</fullName>
    </submittedName>
</protein>
<evidence type="ECO:0000313" key="2">
    <source>
        <dbReference type="Proteomes" id="UP000256964"/>
    </source>
</evidence>
<dbReference type="EMBL" id="KZ857396">
    <property type="protein sequence ID" value="RDX51045.1"/>
    <property type="molecule type" value="Genomic_DNA"/>
</dbReference>
<proteinExistence type="predicted"/>
<dbReference type="Proteomes" id="UP000256964">
    <property type="component" value="Unassembled WGS sequence"/>
</dbReference>
<dbReference type="AlphaFoldDB" id="A0A371DES0"/>
<sequence>MAIYALEPRSILQFCAQPSWAVSTALSRGVATQDDAHVLQAALLHSLLSICTVSILYRCSETVAPPPVP</sequence>
<evidence type="ECO:0000313" key="1">
    <source>
        <dbReference type="EMBL" id="RDX51045.1"/>
    </source>
</evidence>